<sequence length="55" mass="6561">MKTAIVSRKYDRSSGKQISVEVREHKDVDEKEFYKPIVEVFGKDFLEKWKKGELK</sequence>
<dbReference type="AlphaFoldDB" id="A0A1S1V705"/>
<evidence type="ECO:0000313" key="1">
    <source>
        <dbReference type="EMBL" id="OHW62195.1"/>
    </source>
</evidence>
<dbReference type="Proteomes" id="UP000180254">
    <property type="component" value="Unassembled WGS sequence"/>
</dbReference>
<protein>
    <submittedName>
        <fullName evidence="1">Uncharacterized protein</fullName>
    </submittedName>
</protein>
<name>A0A1S1V705_9FIRM</name>
<dbReference type="RefSeq" id="WP_169817354.1">
    <property type="nucleotide sequence ID" value="NZ_MKIE01000004.1"/>
</dbReference>
<evidence type="ECO:0000313" key="2">
    <source>
        <dbReference type="Proteomes" id="UP000180254"/>
    </source>
</evidence>
<dbReference type="STRING" id="39480.EUAN_12640"/>
<reference evidence="1 2" key="1">
    <citation type="submission" date="2016-09" db="EMBL/GenBank/DDBJ databases">
        <title>Genome sequence of Eubacterium angustum.</title>
        <authorList>
            <person name="Poehlein A."/>
            <person name="Daniel R."/>
        </authorList>
    </citation>
    <scope>NUCLEOTIDE SEQUENCE [LARGE SCALE GENOMIC DNA]</scope>
    <source>
        <strain evidence="1 2">DSM 1989</strain>
    </source>
</reference>
<organism evidence="1 2">
    <name type="scientific">Andreesenia angusta</name>
    <dbReference type="NCBI Taxonomy" id="39480"/>
    <lineage>
        <taxon>Bacteria</taxon>
        <taxon>Bacillati</taxon>
        <taxon>Bacillota</taxon>
        <taxon>Tissierellia</taxon>
        <taxon>Tissierellales</taxon>
        <taxon>Gottschalkiaceae</taxon>
        <taxon>Andreesenia</taxon>
    </lineage>
</organism>
<accession>A0A1S1V705</accession>
<comment type="caution">
    <text evidence="1">The sequence shown here is derived from an EMBL/GenBank/DDBJ whole genome shotgun (WGS) entry which is preliminary data.</text>
</comment>
<keyword evidence="2" id="KW-1185">Reference proteome</keyword>
<dbReference type="EMBL" id="MKIE01000004">
    <property type="protein sequence ID" value="OHW62195.1"/>
    <property type="molecule type" value="Genomic_DNA"/>
</dbReference>
<gene>
    <name evidence="1" type="ORF">EUAN_12640</name>
</gene>
<proteinExistence type="predicted"/>